<keyword evidence="2" id="KW-1185">Reference proteome</keyword>
<evidence type="ECO:0000313" key="1">
    <source>
        <dbReference type="EMBL" id="AVO45204.1"/>
    </source>
</evidence>
<gene>
    <name evidence="1" type="ORF">C6569_09090</name>
</gene>
<evidence type="ECO:0000313" key="2">
    <source>
        <dbReference type="Proteomes" id="UP000237889"/>
    </source>
</evidence>
<dbReference type="Pfam" id="PF06693">
    <property type="entry name" value="DUF1190"/>
    <property type="match status" value="1"/>
</dbReference>
<name>A0A2S0NAL1_9HYPH</name>
<organism evidence="1 2">
    <name type="scientific">Phreatobacter cathodiphilus</name>
    <dbReference type="NCBI Taxonomy" id="1868589"/>
    <lineage>
        <taxon>Bacteria</taxon>
        <taxon>Pseudomonadati</taxon>
        <taxon>Pseudomonadota</taxon>
        <taxon>Alphaproteobacteria</taxon>
        <taxon>Hyphomicrobiales</taxon>
        <taxon>Phreatobacteraceae</taxon>
        <taxon>Phreatobacter</taxon>
    </lineage>
</organism>
<evidence type="ECO:0008006" key="3">
    <source>
        <dbReference type="Google" id="ProtNLM"/>
    </source>
</evidence>
<dbReference type="AlphaFoldDB" id="A0A2S0NAL1"/>
<dbReference type="OrthoDB" id="7959371at2"/>
<protein>
    <recommendedName>
        <fullName evidence="3">DUF1190 domain-containing protein</fullName>
    </recommendedName>
</protein>
<accession>A0A2S0NAL1</accession>
<dbReference type="InterPro" id="IPR009576">
    <property type="entry name" value="Biofilm_formation_YgiB"/>
</dbReference>
<sequence>MRPVALVVTAVVLTAGAILAYVGFTGGDCAGATVHRSVAACTTSGMSAARCTALMAEADRRLLQSGPVFDMRQQCEDRYPSCQPAAGATGFVPRASGFCLRPGPPELVVPVFGRS</sequence>
<reference evidence="1 2" key="1">
    <citation type="submission" date="2018-03" db="EMBL/GenBank/DDBJ databases">
        <title>Genome sequencing of Phreatobacter sp.</title>
        <authorList>
            <person name="Kim S.-J."/>
            <person name="Heo J."/>
            <person name="Kwon S.-W."/>
        </authorList>
    </citation>
    <scope>NUCLEOTIDE SEQUENCE [LARGE SCALE GENOMIC DNA]</scope>
    <source>
        <strain evidence="1 2">S-12</strain>
    </source>
</reference>
<dbReference type="KEGG" id="phr:C6569_09090"/>
<dbReference type="RefSeq" id="WP_106748545.1">
    <property type="nucleotide sequence ID" value="NZ_CP027668.1"/>
</dbReference>
<dbReference type="Proteomes" id="UP000237889">
    <property type="component" value="Chromosome"/>
</dbReference>
<proteinExistence type="predicted"/>
<dbReference type="EMBL" id="CP027668">
    <property type="protein sequence ID" value="AVO45204.1"/>
    <property type="molecule type" value="Genomic_DNA"/>
</dbReference>